<dbReference type="OrthoDB" id="942480at2"/>
<feature type="domain" description="Outer membrane protein beta-barrel" evidence="2">
    <location>
        <begin position="21"/>
        <end position="205"/>
    </location>
</feature>
<feature type="signal peptide" evidence="1">
    <location>
        <begin position="1"/>
        <end position="21"/>
    </location>
</feature>
<evidence type="ECO:0000259" key="2">
    <source>
        <dbReference type="Pfam" id="PF13568"/>
    </source>
</evidence>
<gene>
    <name evidence="3" type="ORF">SAMN04487995_0565</name>
</gene>
<reference evidence="3 4" key="1">
    <citation type="submission" date="2016-10" db="EMBL/GenBank/DDBJ databases">
        <authorList>
            <person name="de Groot N.N."/>
        </authorList>
    </citation>
    <scope>NUCLEOTIDE SEQUENCE [LARGE SCALE GENOMIC DNA]</scope>
    <source>
        <strain evidence="3 4">DSM 19938</strain>
    </source>
</reference>
<organism evidence="3 4">
    <name type="scientific">Dyadobacter koreensis</name>
    <dbReference type="NCBI Taxonomy" id="408657"/>
    <lineage>
        <taxon>Bacteria</taxon>
        <taxon>Pseudomonadati</taxon>
        <taxon>Bacteroidota</taxon>
        <taxon>Cytophagia</taxon>
        <taxon>Cytophagales</taxon>
        <taxon>Spirosomataceae</taxon>
        <taxon>Dyadobacter</taxon>
    </lineage>
</organism>
<dbReference type="STRING" id="408657.SAMN04487995_0565"/>
<name>A0A1H6QLR3_9BACT</name>
<evidence type="ECO:0000313" key="3">
    <source>
        <dbReference type="EMBL" id="SEI41954.1"/>
    </source>
</evidence>
<protein>
    <submittedName>
        <fullName evidence="3">Outer membrane protein beta-barrel domain-containing protein</fullName>
    </submittedName>
</protein>
<proteinExistence type="predicted"/>
<dbReference type="AlphaFoldDB" id="A0A1H6QLR3"/>
<dbReference type="RefSeq" id="WP_090332620.1">
    <property type="nucleotide sequence ID" value="NZ_FNXY01000001.1"/>
</dbReference>
<dbReference type="EMBL" id="FNXY01000001">
    <property type="protein sequence ID" value="SEI41954.1"/>
    <property type="molecule type" value="Genomic_DNA"/>
</dbReference>
<keyword evidence="4" id="KW-1185">Reference proteome</keyword>
<evidence type="ECO:0000256" key="1">
    <source>
        <dbReference type="SAM" id="SignalP"/>
    </source>
</evidence>
<keyword evidence="1" id="KW-0732">Signal</keyword>
<accession>A0A1H6QLR3</accession>
<evidence type="ECO:0000313" key="4">
    <source>
        <dbReference type="Proteomes" id="UP000199532"/>
    </source>
</evidence>
<feature type="chain" id="PRO_5011760123" evidence="1">
    <location>
        <begin position="22"/>
        <end position="242"/>
    </location>
</feature>
<dbReference type="Pfam" id="PF13568">
    <property type="entry name" value="OMP_b-brl_2"/>
    <property type="match status" value="1"/>
</dbReference>
<dbReference type="InterPro" id="IPR025665">
    <property type="entry name" value="Beta-barrel_OMP_2"/>
</dbReference>
<dbReference type="Proteomes" id="UP000199532">
    <property type="component" value="Unassembled WGS sequence"/>
</dbReference>
<sequence>MKKPCILLLTISALIPFTGKAQTSSFFIGGSAGGNLSQYSYTADYADAWTSSKPKPGLNGGVVFGMEYDKMAIVSGVSFIQKGTKSETDNYRLENGSIGYLKVRENTSFLQIPLLFRYRFLSEKFGLTASAGPSFNIGLAGSTRLEMQVANVGSQSRSSTVQFGSGINDTYRRFQPGFILSPGMLMPVGEKGKLAANIMWDLGFNALNKRSSSANGIDGKIMNVSMILSVTYTHHFVFGDKY</sequence>